<dbReference type="Proteomes" id="UP000886042">
    <property type="component" value="Unassembled WGS sequence"/>
</dbReference>
<reference evidence="1" key="1">
    <citation type="journal article" date="2020" name="mSystems">
        <title>Genome- and Community-Level Interaction Insights into Carbon Utilization and Element Cycling Functions of Hydrothermarchaeota in Hydrothermal Sediment.</title>
        <authorList>
            <person name="Zhou Z."/>
            <person name="Liu Y."/>
            <person name="Xu W."/>
            <person name="Pan J."/>
            <person name="Luo Z.H."/>
            <person name="Li M."/>
        </authorList>
    </citation>
    <scope>NUCLEOTIDE SEQUENCE [LARGE SCALE GENOMIC DNA]</scope>
    <source>
        <strain evidence="1">HyVt-489</strain>
    </source>
</reference>
<gene>
    <name evidence="1" type="ORF">ENJ46_05070</name>
</gene>
<dbReference type="EMBL" id="DRMN01000331">
    <property type="protein sequence ID" value="HFB55276.1"/>
    <property type="molecule type" value="Genomic_DNA"/>
</dbReference>
<organism evidence="1">
    <name type="scientific">Hellea balneolensis</name>
    <dbReference type="NCBI Taxonomy" id="287478"/>
    <lineage>
        <taxon>Bacteria</taxon>
        <taxon>Pseudomonadati</taxon>
        <taxon>Pseudomonadota</taxon>
        <taxon>Alphaproteobacteria</taxon>
        <taxon>Maricaulales</taxon>
        <taxon>Robiginitomaculaceae</taxon>
        <taxon>Hellea</taxon>
    </lineage>
</organism>
<protein>
    <submittedName>
        <fullName evidence="1">Uncharacterized protein</fullName>
    </submittedName>
</protein>
<sequence length="136" mass="14673">MPKARLFFMIITGIGLAVLLWLLAVGLSDHPKGQENVQGTSQSLASSVAEEDALSPAIIDTVRQNGALYTVSGVGRVGAGITLYMDETLLGQVKTDSEGKWVSEFNWDSTDTAHIEVSMTTPDGQRVRSSQMLYII</sequence>
<comment type="caution">
    <text evidence="1">The sequence shown here is derived from an EMBL/GenBank/DDBJ whole genome shotgun (WGS) entry which is preliminary data.</text>
</comment>
<proteinExistence type="predicted"/>
<evidence type="ECO:0000313" key="1">
    <source>
        <dbReference type="EMBL" id="HFB55276.1"/>
    </source>
</evidence>
<accession>A0A7C3GCN5</accession>
<feature type="non-terminal residue" evidence="1">
    <location>
        <position position="136"/>
    </location>
</feature>
<name>A0A7C3GCN5_9PROT</name>
<dbReference type="AlphaFoldDB" id="A0A7C3GCN5"/>